<gene>
    <name evidence="5" type="ORF">PRZ01_05565</name>
</gene>
<evidence type="ECO:0000259" key="4">
    <source>
        <dbReference type="Pfam" id="PF14870"/>
    </source>
</evidence>
<sequence>MRWTVKRHAVCLLAVLSAMTFGAAAQTSAGRIGSAWERPALQLRDPAHAVYLAAADAGGRLVAVGERGVIATRERGEGAWHQQPSPTSVTLTAVQFVDARDGVAVGHAGTVLTTLDGGQTWQLKLDGRRLSQIALDDAKAAGDPARIRDAERLVADGPDKPLLDVLAWDARHMLVVGAYGLAFHTADGGRTWQSWMGRLPNPRGLHLYAARRQGNHLLLAGEQGLLLQSEDEGLTFKAVSAPYKGSWFTAEMRSATEWLVAGLRGNVWRTADAGATWQQLSNPIPAAVTASKRLPDGAVLLANQAGFVLRVGAQSLQPLNPQPLPPLAGLATDGDQRLWALGMAGPVLIPAIRH</sequence>
<feature type="chain" id="PRO_5046782765" evidence="3">
    <location>
        <begin position="26"/>
        <end position="354"/>
    </location>
</feature>
<keyword evidence="2" id="KW-0604">Photosystem II</keyword>
<keyword evidence="3" id="KW-0732">Signal</keyword>
<accession>A0ABT5KP00</accession>
<dbReference type="InterPro" id="IPR015943">
    <property type="entry name" value="WD40/YVTN_repeat-like_dom_sf"/>
</dbReference>
<feature type="domain" description="Photosynthesis system II assembly factor Ycf48/Hcf136-like" evidence="4">
    <location>
        <begin position="160"/>
        <end position="304"/>
    </location>
</feature>
<keyword evidence="6" id="KW-1185">Reference proteome</keyword>
<evidence type="ECO:0000313" key="6">
    <source>
        <dbReference type="Proteomes" id="UP001219862"/>
    </source>
</evidence>
<dbReference type="Gene3D" id="2.130.10.10">
    <property type="entry name" value="YVTN repeat-like/Quinoprotein amine dehydrogenase"/>
    <property type="match status" value="1"/>
</dbReference>
<dbReference type="Pfam" id="PF14870">
    <property type="entry name" value="PSII_BNR"/>
    <property type="match status" value="1"/>
</dbReference>
<dbReference type="InterPro" id="IPR028203">
    <property type="entry name" value="PSII_CF48-like_dom"/>
</dbReference>
<dbReference type="Proteomes" id="UP001219862">
    <property type="component" value="Unassembled WGS sequence"/>
</dbReference>
<proteinExistence type="predicted"/>
<evidence type="ECO:0000256" key="3">
    <source>
        <dbReference type="SAM" id="SignalP"/>
    </source>
</evidence>
<keyword evidence="1" id="KW-0602">Photosynthesis</keyword>
<dbReference type="PANTHER" id="PTHR47199">
    <property type="entry name" value="PHOTOSYSTEM II STABILITY/ASSEMBLY FACTOR HCF136, CHLOROPLASTIC"/>
    <property type="match status" value="1"/>
</dbReference>
<reference evidence="5 6" key="1">
    <citation type="submission" date="2022-10" db="EMBL/GenBank/DDBJ databases">
        <title>paucibacter sp. hw8 Genome sequencing.</title>
        <authorList>
            <person name="Park S."/>
        </authorList>
    </citation>
    <scope>NUCLEOTIDE SEQUENCE [LARGE SCALE GENOMIC DNA]</scope>
    <source>
        <strain evidence="6">hw8</strain>
    </source>
</reference>
<organism evidence="5 6">
    <name type="scientific">Roseateles koreensis</name>
    <dbReference type="NCBI Taxonomy" id="2987526"/>
    <lineage>
        <taxon>Bacteria</taxon>
        <taxon>Pseudomonadati</taxon>
        <taxon>Pseudomonadota</taxon>
        <taxon>Betaproteobacteria</taxon>
        <taxon>Burkholderiales</taxon>
        <taxon>Sphaerotilaceae</taxon>
        <taxon>Roseateles</taxon>
    </lineage>
</organism>
<dbReference type="EMBL" id="JAQQXS010000004">
    <property type="protein sequence ID" value="MDC8784653.1"/>
    <property type="molecule type" value="Genomic_DNA"/>
</dbReference>
<name>A0ABT5KP00_9BURK</name>
<dbReference type="SUPFAM" id="SSF110296">
    <property type="entry name" value="Oligoxyloglucan reducing end-specific cellobiohydrolase"/>
    <property type="match status" value="1"/>
</dbReference>
<comment type="caution">
    <text evidence="5">The sequence shown here is derived from an EMBL/GenBank/DDBJ whole genome shotgun (WGS) entry which is preliminary data.</text>
</comment>
<dbReference type="PANTHER" id="PTHR47199:SF2">
    <property type="entry name" value="PHOTOSYSTEM II STABILITY_ASSEMBLY FACTOR HCF136, CHLOROPLASTIC"/>
    <property type="match status" value="1"/>
</dbReference>
<evidence type="ECO:0000313" key="5">
    <source>
        <dbReference type="EMBL" id="MDC8784653.1"/>
    </source>
</evidence>
<protein>
    <submittedName>
        <fullName evidence="5">YCF48-related protein</fullName>
    </submittedName>
</protein>
<evidence type="ECO:0000256" key="2">
    <source>
        <dbReference type="ARBA" id="ARBA00023276"/>
    </source>
</evidence>
<feature type="signal peptide" evidence="3">
    <location>
        <begin position="1"/>
        <end position="25"/>
    </location>
</feature>
<evidence type="ECO:0000256" key="1">
    <source>
        <dbReference type="ARBA" id="ARBA00022531"/>
    </source>
</evidence>
<dbReference type="RefSeq" id="WP_273595773.1">
    <property type="nucleotide sequence ID" value="NZ_JAQQXS010000004.1"/>
</dbReference>